<dbReference type="RefSeq" id="XP_046601984.1">
    <property type="nucleotide sequence ID" value="XM_046746028.1"/>
</dbReference>
<keyword evidence="2" id="KW-1185">Reference proteome</keyword>
<feature type="region of interest" description="Disordered" evidence="1">
    <location>
        <begin position="104"/>
        <end position="140"/>
    </location>
</feature>
<reference evidence="3" key="1">
    <citation type="submission" date="2025-08" db="UniProtKB">
        <authorList>
            <consortium name="RefSeq"/>
        </authorList>
    </citation>
    <scope>IDENTIFICATION</scope>
    <source>
        <tissue evidence="3">Thorax and Abdomen</tissue>
    </source>
</reference>
<dbReference type="GeneID" id="124295589"/>
<accession>A0ABM3GNY4</accession>
<organism evidence="2 3">
    <name type="scientific">Neodiprion lecontei</name>
    <name type="common">Redheaded pine sawfly</name>
    <dbReference type="NCBI Taxonomy" id="441921"/>
    <lineage>
        <taxon>Eukaryota</taxon>
        <taxon>Metazoa</taxon>
        <taxon>Ecdysozoa</taxon>
        <taxon>Arthropoda</taxon>
        <taxon>Hexapoda</taxon>
        <taxon>Insecta</taxon>
        <taxon>Pterygota</taxon>
        <taxon>Neoptera</taxon>
        <taxon>Endopterygota</taxon>
        <taxon>Hymenoptera</taxon>
        <taxon>Tenthredinoidea</taxon>
        <taxon>Diprionidae</taxon>
        <taxon>Diprioninae</taxon>
        <taxon>Neodiprion</taxon>
    </lineage>
</organism>
<name>A0ABM3GNY4_NEOLC</name>
<protein>
    <submittedName>
        <fullName evidence="3">Uncharacterized protein LOC124295589</fullName>
    </submittedName>
</protein>
<sequence length="292" mass="32589">MTDVPETTRKIHRQLRKRNDTWPISLPVGHRGVPKSFGSEPELKLASDSGDLPKLENGGGRLFINQEKDPRENMRSGGDSKVSNHACPKCTAETLLLKIDPFRVQPQGPETSKRNCPESGTFTERRVRSQSTQLESRSAIAKSGLAQRSKSFGGNLQRCNNATVEGENGSLGRHVLDQRKEATLRRHYYPEGGWGYVIVTCSALVHFLGVGLQLAAPGAWHVTAEVKFHHPALHSAASSRRLERNLAHHFFHPMKSVKKIEKTSEAGESDRVNYRRNLPDNKSSKIERYLLG</sequence>
<gene>
    <name evidence="3" type="primary">LOC124295589</name>
</gene>
<evidence type="ECO:0000256" key="1">
    <source>
        <dbReference type="SAM" id="MobiDB-lite"/>
    </source>
</evidence>
<evidence type="ECO:0000313" key="3">
    <source>
        <dbReference type="RefSeq" id="XP_046601984.1"/>
    </source>
</evidence>
<feature type="region of interest" description="Disordered" evidence="1">
    <location>
        <begin position="22"/>
        <end position="62"/>
    </location>
</feature>
<evidence type="ECO:0000313" key="2">
    <source>
        <dbReference type="Proteomes" id="UP000829291"/>
    </source>
</evidence>
<dbReference type="Proteomes" id="UP000829291">
    <property type="component" value="Chromosome 7"/>
</dbReference>
<proteinExistence type="predicted"/>